<dbReference type="Proteomes" id="UP000178912">
    <property type="component" value="Unassembled WGS sequence"/>
</dbReference>
<evidence type="ECO:0000313" key="2">
    <source>
        <dbReference type="Proteomes" id="UP000178912"/>
    </source>
</evidence>
<evidence type="ECO:0000313" key="1">
    <source>
        <dbReference type="EMBL" id="CZT04117.1"/>
    </source>
</evidence>
<dbReference type="AlphaFoldDB" id="A0A1E1L0T0"/>
<name>A0A1E1L0T0_9HELO</name>
<sequence>MGMTQRTRLRMFAPHEICKIWATELDRKFDITTWLGCQPEIMKDLQPMINLALRHSMKHQTNFFSHGSVRIPDGV</sequence>
<protein>
    <submittedName>
        <fullName evidence="1">Uncharacterized protein</fullName>
    </submittedName>
</protein>
<organism evidence="1 2">
    <name type="scientific">Rhynchosporium agropyri</name>
    <dbReference type="NCBI Taxonomy" id="914238"/>
    <lineage>
        <taxon>Eukaryota</taxon>
        <taxon>Fungi</taxon>
        <taxon>Dikarya</taxon>
        <taxon>Ascomycota</taxon>
        <taxon>Pezizomycotina</taxon>
        <taxon>Leotiomycetes</taxon>
        <taxon>Helotiales</taxon>
        <taxon>Ploettnerulaceae</taxon>
        <taxon>Rhynchosporium</taxon>
    </lineage>
</organism>
<reference evidence="2" key="1">
    <citation type="submission" date="2016-03" db="EMBL/GenBank/DDBJ databases">
        <authorList>
            <person name="Guldener U."/>
        </authorList>
    </citation>
    <scope>NUCLEOTIDE SEQUENCE [LARGE SCALE GENOMIC DNA]</scope>
    <source>
        <strain evidence="2">04CH-RAC-A.6.1</strain>
    </source>
</reference>
<accession>A0A1E1L0T0</accession>
<keyword evidence="2" id="KW-1185">Reference proteome</keyword>
<gene>
    <name evidence="1" type="ORF">RAG0_10686</name>
</gene>
<proteinExistence type="predicted"/>
<dbReference type="EMBL" id="FJUX01000067">
    <property type="protein sequence ID" value="CZT04117.1"/>
    <property type="molecule type" value="Genomic_DNA"/>
</dbReference>